<dbReference type="Proteomes" id="UP000887572">
    <property type="component" value="Unplaced"/>
</dbReference>
<organism evidence="1 2">
    <name type="scientific">Globodera rostochiensis</name>
    <name type="common">Golden nematode worm</name>
    <name type="synonym">Heterodera rostochiensis</name>
    <dbReference type="NCBI Taxonomy" id="31243"/>
    <lineage>
        <taxon>Eukaryota</taxon>
        <taxon>Metazoa</taxon>
        <taxon>Ecdysozoa</taxon>
        <taxon>Nematoda</taxon>
        <taxon>Chromadorea</taxon>
        <taxon>Rhabditida</taxon>
        <taxon>Tylenchina</taxon>
        <taxon>Tylenchomorpha</taxon>
        <taxon>Tylenchoidea</taxon>
        <taxon>Heteroderidae</taxon>
        <taxon>Heteroderinae</taxon>
        <taxon>Globodera</taxon>
    </lineage>
</organism>
<dbReference type="AlphaFoldDB" id="A0A914GTN7"/>
<evidence type="ECO:0000313" key="1">
    <source>
        <dbReference type="Proteomes" id="UP000887572"/>
    </source>
</evidence>
<reference evidence="2" key="1">
    <citation type="submission" date="2022-11" db="UniProtKB">
        <authorList>
            <consortium name="WormBaseParasite"/>
        </authorList>
    </citation>
    <scope>IDENTIFICATION</scope>
</reference>
<keyword evidence="1" id="KW-1185">Reference proteome</keyword>
<protein>
    <submittedName>
        <fullName evidence="2">Uncharacterized protein</fullName>
    </submittedName>
</protein>
<name>A0A914GTN7_GLORO</name>
<proteinExistence type="predicted"/>
<dbReference type="WBParaSite" id="Gr19_v10_g11248.t1">
    <property type="protein sequence ID" value="Gr19_v10_g11248.t1"/>
    <property type="gene ID" value="Gr19_v10_g11248"/>
</dbReference>
<sequence>MSWVVDELGVDELGIDELGVDEMDDNSQHFIWWHDFANGLFVNDFSSLNYSSTTFRQWTIRQRLFVNGLFVDDISSMDYSSTTFRQ</sequence>
<evidence type="ECO:0000313" key="2">
    <source>
        <dbReference type="WBParaSite" id="Gr19_v10_g11248.t1"/>
    </source>
</evidence>
<accession>A0A914GTN7</accession>